<name>A0AAE1L9F5_9NEOP</name>
<dbReference type="Proteomes" id="UP001219518">
    <property type="component" value="Unassembled WGS sequence"/>
</dbReference>
<dbReference type="GO" id="GO:0016874">
    <property type="term" value="F:ligase activity"/>
    <property type="evidence" value="ECO:0007669"/>
    <property type="project" value="UniProtKB-KW"/>
</dbReference>
<evidence type="ECO:0000313" key="2">
    <source>
        <dbReference type="Proteomes" id="UP001219518"/>
    </source>
</evidence>
<protein>
    <submittedName>
        <fullName evidence="1">Glutamine--tRNA ligase</fullName>
    </submittedName>
</protein>
<sequence length="199" mass="22691">MVSDIKTQRQQAIAGKAKKLHLLQYIQQSEVIDSIVRSCCALALLPLAKMWDGLRVLVRRAVEEGVWDILSPLFVYIRNTWYSASRLPMFCVFGAIDRTNNACESSNATLRAAVRHKHPNIWCFLNALIDLEDITEDDICVLNCGRAPNRARGRTVLMNDETIRGLQEDVQRETITIDFFLRQASRRIEGVYNIALDLL</sequence>
<reference evidence="1" key="1">
    <citation type="submission" date="2021-07" db="EMBL/GenBank/DDBJ databases">
        <authorList>
            <person name="Catto M.A."/>
            <person name="Jacobson A."/>
            <person name="Kennedy G."/>
            <person name="Labadie P."/>
            <person name="Hunt B.G."/>
            <person name="Srinivasan R."/>
        </authorList>
    </citation>
    <scope>NUCLEOTIDE SEQUENCE</scope>
    <source>
        <strain evidence="1">PL_HMW_Pooled</strain>
        <tissue evidence="1">Head</tissue>
    </source>
</reference>
<dbReference type="AlphaFoldDB" id="A0AAE1L9F5"/>
<organism evidence="1 2">
    <name type="scientific">Frankliniella fusca</name>
    <dbReference type="NCBI Taxonomy" id="407009"/>
    <lineage>
        <taxon>Eukaryota</taxon>
        <taxon>Metazoa</taxon>
        <taxon>Ecdysozoa</taxon>
        <taxon>Arthropoda</taxon>
        <taxon>Hexapoda</taxon>
        <taxon>Insecta</taxon>
        <taxon>Pterygota</taxon>
        <taxon>Neoptera</taxon>
        <taxon>Paraneoptera</taxon>
        <taxon>Thysanoptera</taxon>
        <taxon>Terebrantia</taxon>
        <taxon>Thripoidea</taxon>
        <taxon>Thripidae</taxon>
        <taxon>Frankliniella</taxon>
    </lineage>
</organism>
<keyword evidence="1" id="KW-0436">Ligase</keyword>
<gene>
    <name evidence="1" type="ORF">KUF71_019856</name>
</gene>
<comment type="caution">
    <text evidence="1">The sequence shown here is derived from an EMBL/GenBank/DDBJ whole genome shotgun (WGS) entry which is preliminary data.</text>
</comment>
<reference evidence="1" key="2">
    <citation type="journal article" date="2023" name="BMC Genomics">
        <title>Pest status, molecular evolution, and epigenetic factors derived from the genome assembly of Frankliniella fusca, a thysanopteran phytovirus vector.</title>
        <authorList>
            <person name="Catto M.A."/>
            <person name="Labadie P.E."/>
            <person name="Jacobson A.L."/>
            <person name="Kennedy G.G."/>
            <person name="Srinivasan R."/>
            <person name="Hunt B.G."/>
        </authorList>
    </citation>
    <scope>NUCLEOTIDE SEQUENCE</scope>
    <source>
        <strain evidence="1">PL_HMW_Pooled</strain>
    </source>
</reference>
<evidence type="ECO:0000313" key="1">
    <source>
        <dbReference type="EMBL" id="KAK3909847.1"/>
    </source>
</evidence>
<proteinExistence type="predicted"/>
<dbReference type="EMBL" id="JAHWGI010000125">
    <property type="protein sequence ID" value="KAK3909847.1"/>
    <property type="molecule type" value="Genomic_DNA"/>
</dbReference>
<accession>A0AAE1L9F5</accession>
<keyword evidence="2" id="KW-1185">Reference proteome</keyword>